<proteinExistence type="predicted"/>
<dbReference type="OrthoDB" id="6385003at2"/>
<dbReference type="Proteomes" id="UP000033121">
    <property type="component" value="Unassembled WGS sequence"/>
</dbReference>
<dbReference type="STRING" id="1220578.FPE01S_02_06860"/>
<name>A0A0E9N2M3_9BACT</name>
<dbReference type="EMBL" id="BBWV01000002">
    <property type="protein sequence ID" value="GAO43580.1"/>
    <property type="molecule type" value="Genomic_DNA"/>
</dbReference>
<comment type="caution">
    <text evidence="2">The sequence shown here is derived from an EMBL/GenBank/DDBJ whole genome shotgun (WGS) entry which is preliminary data.</text>
</comment>
<keyword evidence="3" id="KW-1185">Reference proteome</keyword>
<protein>
    <recommendedName>
        <fullName evidence="4">DUF2306 domain-containing protein</fullName>
    </recommendedName>
</protein>
<accession>A0A0E9N2M3</accession>
<feature type="transmembrane region" description="Helical" evidence="1">
    <location>
        <begin position="94"/>
        <end position="115"/>
    </location>
</feature>
<keyword evidence="1" id="KW-1133">Transmembrane helix</keyword>
<keyword evidence="1" id="KW-0472">Membrane</keyword>
<keyword evidence="1" id="KW-0812">Transmembrane</keyword>
<organism evidence="2 3">
    <name type="scientific">Flavihumibacter petaseus NBRC 106054</name>
    <dbReference type="NCBI Taxonomy" id="1220578"/>
    <lineage>
        <taxon>Bacteria</taxon>
        <taxon>Pseudomonadati</taxon>
        <taxon>Bacteroidota</taxon>
        <taxon>Chitinophagia</taxon>
        <taxon>Chitinophagales</taxon>
        <taxon>Chitinophagaceae</taxon>
        <taxon>Flavihumibacter</taxon>
    </lineage>
</organism>
<sequence>MLTKNIPAQIRLAALVLLYVAFTGMVLTIWQYASFSTTAGFLAFKQEVISNAFWRIAFYIHVFTCFLCLAAGFTQFLPARQFRMQWHRWLGRIYAANIILINFPVALVMGIYANGHLPGKIAFILLDLLWVYFTIGGIYWIRKGSVTLHRDFMTRSYALTLTALTLRLCKFVMSRYTNWSYDDIYIFDAWAALIINLAVAEIIVRRRYYLSNRRLETIR</sequence>
<dbReference type="AlphaFoldDB" id="A0A0E9N2M3"/>
<evidence type="ECO:0000313" key="3">
    <source>
        <dbReference type="Proteomes" id="UP000033121"/>
    </source>
</evidence>
<dbReference type="Pfam" id="PF10067">
    <property type="entry name" value="DUF2306"/>
    <property type="match status" value="1"/>
</dbReference>
<feature type="transmembrane region" description="Helical" evidence="1">
    <location>
        <begin position="52"/>
        <end position="73"/>
    </location>
</feature>
<dbReference type="RefSeq" id="WP_046369435.1">
    <property type="nucleotide sequence ID" value="NZ_BBWV01000002.1"/>
</dbReference>
<reference evidence="2 3" key="1">
    <citation type="submission" date="2015-04" db="EMBL/GenBank/DDBJ databases">
        <title>Whole genome shotgun sequence of Flavihumibacter petaseus NBRC 106054.</title>
        <authorList>
            <person name="Miyazawa S."/>
            <person name="Hosoyama A."/>
            <person name="Hashimoto M."/>
            <person name="Noguchi M."/>
            <person name="Tsuchikane K."/>
            <person name="Ohji S."/>
            <person name="Yamazoe A."/>
            <person name="Ichikawa N."/>
            <person name="Kimura A."/>
            <person name="Fujita N."/>
        </authorList>
    </citation>
    <scope>NUCLEOTIDE SEQUENCE [LARGE SCALE GENOMIC DNA]</scope>
    <source>
        <strain evidence="2 3">NBRC 106054</strain>
    </source>
</reference>
<dbReference type="InterPro" id="IPR018750">
    <property type="entry name" value="DUF2306_membrane"/>
</dbReference>
<evidence type="ECO:0000256" key="1">
    <source>
        <dbReference type="SAM" id="Phobius"/>
    </source>
</evidence>
<feature type="transmembrane region" description="Helical" evidence="1">
    <location>
        <begin position="152"/>
        <end position="173"/>
    </location>
</feature>
<feature type="transmembrane region" description="Helical" evidence="1">
    <location>
        <begin position="185"/>
        <end position="204"/>
    </location>
</feature>
<feature type="transmembrane region" description="Helical" evidence="1">
    <location>
        <begin position="12"/>
        <end position="32"/>
    </location>
</feature>
<feature type="transmembrane region" description="Helical" evidence="1">
    <location>
        <begin position="121"/>
        <end position="140"/>
    </location>
</feature>
<evidence type="ECO:0000313" key="2">
    <source>
        <dbReference type="EMBL" id="GAO43580.1"/>
    </source>
</evidence>
<gene>
    <name evidence="2" type="ORF">FPE01S_02_06860</name>
</gene>
<evidence type="ECO:0008006" key="4">
    <source>
        <dbReference type="Google" id="ProtNLM"/>
    </source>
</evidence>